<gene>
    <name evidence="9" type="ORF">VITISV_006325</name>
</gene>
<dbReference type="GO" id="GO:0008270">
    <property type="term" value="F:zinc ion binding"/>
    <property type="evidence" value="ECO:0007669"/>
    <property type="project" value="UniProtKB-KW"/>
</dbReference>
<organism evidence="9">
    <name type="scientific">Vitis vinifera</name>
    <name type="common">Grape</name>
    <dbReference type="NCBI Taxonomy" id="29760"/>
    <lineage>
        <taxon>Eukaryota</taxon>
        <taxon>Viridiplantae</taxon>
        <taxon>Streptophyta</taxon>
        <taxon>Embryophyta</taxon>
        <taxon>Tracheophyta</taxon>
        <taxon>Spermatophyta</taxon>
        <taxon>Magnoliopsida</taxon>
        <taxon>eudicotyledons</taxon>
        <taxon>Gunneridae</taxon>
        <taxon>Pentapetalae</taxon>
        <taxon>rosids</taxon>
        <taxon>Vitales</taxon>
        <taxon>Vitaceae</taxon>
        <taxon>Viteae</taxon>
        <taxon>Vitis</taxon>
    </lineage>
</organism>
<dbReference type="ExpressionAtlas" id="A5B9E5">
    <property type="expression patterns" value="baseline and differential"/>
</dbReference>
<dbReference type="InterPro" id="IPR044246">
    <property type="entry name" value="ZFP3-like"/>
</dbReference>
<evidence type="ECO:0000259" key="8">
    <source>
        <dbReference type="PROSITE" id="PS50157"/>
    </source>
</evidence>
<dbReference type="PANTHER" id="PTHR47287">
    <property type="entry name" value="C2H2 AND C2HC ZINC FINGERS SUPERFAMILY PROTEIN"/>
    <property type="match status" value="1"/>
</dbReference>
<keyword evidence="4" id="KW-0862">Zinc</keyword>
<dbReference type="InterPro" id="IPR013087">
    <property type="entry name" value="Znf_C2H2_type"/>
</dbReference>
<name>A5B9E5_VITVI</name>
<protein>
    <recommendedName>
        <fullName evidence="8">C2H2-type domain-containing protein</fullName>
    </recommendedName>
</protein>
<evidence type="ECO:0000256" key="7">
    <source>
        <dbReference type="SAM" id="MobiDB-lite"/>
    </source>
</evidence>
<dbReference type="SUPFAM" id="SSF57667">
    <property type="entry name" value="beta-beta-alpha zinc fingers"/>
    <property type="match status" value="1"/>
</dbReference>
<dbReference type="GO" id="GO:0005634">
    <property type="term" value="C:nucleus"/>
    <property type="evidence" value="ECO:0007669"/>
    <property type="project" value="UniProtKB-SubCell"/>
</dbReference>
<dbReference type="GO" id="GO:0009788">
    <property type="term" value="P:negative regulation of abscisic acid-activated signaling pathway"/>
    <property type="evidence" value="ECO:0007669"/>
    <property type="project" value="InterPro"/>
</dbReference>
<evidence type="ECO:0000256" key="5">
    <source>
        <dbReference type="ARBA" id="ARBA00023242"/>
    </source>
</evidence>
<keyword evidence="3 6" id="KW-0863">Zinc-finger</keyword>
<feature type="domain" description="C2H2-type" evidence="8">
    <location>
        <begin position="272"/>
        <end position="299"/>
    </location>
</feature>
<proteinExistence type="predicted"/>
<sequence length="467" mass="52145">MDNDIYMKILEGFKLPEANCAKPRSMHSIKLQRFLYGLKRSRHMWYNRLSKYLLKEGESKQQLLGYADAEYLSDPYKISRECVWLRSMIQHIQETCGLPSIRGNATVLHEDNVTCIAQINGGFITDLFTNALPSTTLKKLRISFHAGKGLSSLTSISIKMSSFPFSYSNLRLLWSMEALGVDHQCPSEGSSISATSEGTPTKDGERAKKVKMKGKVSEEERKTETGSNLLLDLRLSNDDSKVDLNLCNSLRTASSPERTVMVREKQPERRVFSCNFCKREFSTSQALGGHQNAHKQERAIAKRRQGMDMPGFGHPHFHYNYPYSSIPPVPLYGSFNRSLGVRMDSMIHKPPYPWTPQPPPPPPGYRFGHGGWLRPNMMSPQSAFEHRIMRREDFHMHGGGVFGASTGPSSRFEESDGAISSLGVSNSNGDDPSIVADKASGGDDLWQGGHKDSDQPGGPNLDLSLKL</sequence>
<dbReference type="EMBL" id="AM451200">
    <property type="protein sequence ID" value="CAN74318.1"/>
    <property type="molecule type" value="Genomic_DNA"/>
</dbReference>
<feature type="compositionally biased region" description="Polar residues" evidence="7">
    <location>
        <begin position="187"/>
        <end position="199"/>
    </location>
</feature>
<comment type="subcellular location">
    <subcellularLocation>
        <location evidence="1">Nucleus</location>
    </subcellularLocation>
</comment>
<evidence type="ECO:0000256" key="1">
    <source>
        <dbReference type="ARBA" id="ARBA00004123"/>
    </source>
</evidence>
<dbReference type="PROSITE" id="PS00028">
    <property type="entry name" value="ZINC_FINGER_C2H2_1"/>
    <property type="match status" value="1"/>
</dbReference>
<dbReference type="PROSITE" id="PS50157">
    <property type="entry name" value="ZINC_FINGER_C2H2_2"/>
    <property type="match status" value="1"/>
</dbReference>
<evidence type="ECO:0000256" key="4">
    <source>
        <dbReference type="ARBA" id="ARBA00022833"/>
    </source>
</evidence>
<keyword evidence="2" id="KW-0479">Metal-binding</keyword>
<evidence type="ECO:0000313" key="9">
    <source>
        <dbReference type="EMBL" id="CAN74318.1"/>
    </source>
</evidence>
<evidence type="ECO:0000256" key="2">
    <source>
        <dbReference type="ARBA" id="ARBA00022723"/>
    </source>
</evidence>
<feature type="region of interest" description="Disordered" evidence="7">
    <location>
        <begin position="399"/>
        <end position="467"/>
    </location>
</feature>
<dbReference type="PANTHER" id="PTHR47287:SF9">
    <property type="entry name" value="ZINC FINGER PROTEIN 4-LIKE"/>
    <property type="match status" value="1"/>
</dbReference>
<evidence type="ECO:0000256" key="6">
    <source>
        <dbReference type="PROSITE-ProRule" id="PRU00042"/>
    </source>
</evidence>
<accession>A5B9E5</accession>
<evidence type="ECO:0000256" key="3">
    <source>
        <dbReference type="ARBA" id="ARBA00022771"/>
    </source>
</evidence>
<dbReference type="AlphaFoldDB" id="A5B9E5"/>
<dbReference type="Gene3D" id="3.30.160.60">
    <property type="entry name" value="Classic Zinc Finger"/>
    <property type="match status" value="1"/>
</dbReference>
<reference evidence="9" key="1">
    <citation type="journal article" date="2007" name="PLoS ONE">
        <title>The first genome sequence of an elite grapevine cultivar (Pinot noir Vitis vinifera L.): coping with a highly heterozygous genome.</title>
        <authorList>
            <person name="Velasco R."/>
            <person name="Zharkikh A."/>
            <person name="Troggio M."/>
            <person name="Cartwright D.A."/>
            <person name="Cestaro A."/>
            <person name="Pruss D."/>
            <person name="Pindo M."/>
            <person name="FitzGerald L.M."/>
            <person name="Vezzulli S."/>
            <person name="Reid J."/>
            <person name="Malacarne G."/>
            <person name="Iliev D."/>
            <person name="Coppola G."/>
            <person name="Wardell B."/>
            <person name="Micheletti D."/>
            <person name="Macalma T."/>
            <person name="Facci M."/>
            <person name="Mitchell J.T."/>
            <person name="Perazzolli M."/>
            <person name="Eldredge G."/>
            <person name="Gatto P."/>
            <person name="Oyzerski R."/>
            <person name="Moretto M."/>
            <person name="Gutin N."/>
            <person name="Stefanini M."/>
            <person name="Chen Y."/>
            <person name="Segala C."/>
            <person name="Davenport C."/>
            <person name="Dematte L."/>
            <person name="Mraz A."/>
            <person name="Battilana J."/>
            <person name="Stormo K."/>
            <person name="Costa F."/>
            <person name="Tao Q."/>
            <person name="Si-Ammour A."/>
            <person name="Harkins T."/>
            <person name="Lackey A."/>
            <person name="Perbost C."/>
            <person name="Taillon B."/>
            <person name="Stella A."/>
            <person name="Solovyev V."/>
            <person name="Fawcett J.A."/>
            <person name="Sterck L."/>
            <person name="Vandepoele K."/>
            <person name="Grando S.M."/>
            <person name="Toppo S."/>
            <person name="Moser C."/>
            <person name="Lanchbury J."/>
            <person name="Bogden R."/>
            <person name="Skolnick M."/>
            <person name="Sgaramella V."/>
            <person name="Bhatnagar S.K."/>
            <person name="Fontana P."/>
            <person name="Gutin A."/>
            <person name="Van de Peer Y."/>
            <person name="Salamini F."/>
            <person name="Viola R."/>
        </authorList>
    </citation>
    <scope>NUCLEOTIDE SEQUENCE</scope>
</reference>
<dbReference type="InterPro" id="IPR036236">
    <property type="entry name" value="Znf_C2H2_sf"/>
</dbReference>
<keyword evidence="5" id="KW-0539">Nucleus</keyword>
<dbReference type="Pfam" id="PF13912">
    <property type="entry name" value="zf-C2H2_6"/>
    <property type="match status" value="1"/>
</dbReference>
<feature type="region of interest" description="Disordered" evidence="7">
    <location>
        <begin position="187"/>
        <end position="223"/>
    </location>
</feature>